<dbReference type="InterPro" id="IPR056789">
    <property type="entry name" value="LRR_R13L1-DRL21"/>
</dbReference>
<proteinExistence type="predicted"/>
<dbReference type="Proteomes" id="UP001341281">
    <property type="component" value="Chromosome 01"/>
</dbReference>
<evidence type="ECO:0000313" key="2">
    <source>
        <dbReference type="EMBL" id="WVZ48867.1"/>
    </source>
</evidence>
<dbReference type="EMBL" id="CP144745">
    <property type="protein sequence ID" value="WVZ48867.1"/>
    <property type="molecule type" value="Genomic_DNA"/>
</dbReference>
<sequence length="411" mass="45265">MHLRSLDITGSINIVPKGIGELTNLRSLIGFPVHVDMDDAGNAWCSLQELAPLSQLRKLAIYGLEKVSSWMAEKAMISTKSHLSYLQLNYNNTNEHTAGPCGEAEQQKQQQSVMEKVLEKLRPPTCLENLVMAGGYVGRQLPNWISASASAADFKSLRYLKLVNLPCCTQLSDGLCCLPSLEVLTINDAPNIKCVGREFQAPSSLVPRDSAVALAPFPKLNTLQLTGLPKCKIWEWNECEEQGAVKATMAMPCLEVLKIDNSKLSFLPPRLANSNRHALIVLLLYELTNLAVVENFPWVVKLDVFDCPELKTISGLSRLQKIRLVRCPNLLVLEGVPALDSMVLSDGRMEALPNYLSDVNPRYLKLKCSKKLHKSLSSAAGITTEEELLLASLLADARPFLRGDLAKVHGP</sequence>
<dbReference type="PANTHER" id="PTHR47186:SF49">
    <property type="entry name" value="NB-ARC DOMAIN-CONTAINING PROTEIN"/>
    <property type="match status" value="1"/>
</dbReference>
<dbReference type="SUPFAM" id="SSF52058">
    <property type="entry name" value="L domain-like"/>
    <property type="match status" value="1"/>
</dbReference>
<dbReference type="AlphaFoldDB" id="A0AAQ3PF26"/>
<evidence type="ECO:0000313" key="3">
    <source>
        <dbReference type="Proteomes" id="UP001341281"/>
    </source>
</evidence>
<accession>A0AAQ3PF26</accession>
<dbReference type="Gene3D" id="3.80.10.10">
    <property type="entry name" value="Ribonuclease Inhibitor"/>
    <property type="match status" value="2"/>
</dbReference>
<dbReference type="InterPro" id="IPR032675">
    <property type="entry name" value="LRR_dom_sf"/>
</dbReference>
<keyword evidence="3" id="KW-1185">Reference proteome</keyword>
<organism evidence="2 3">
    <name type="scientific">Paspalum notatum var. saurae</name>
    <dbReference type="NCBI Taxonomy" id="547442"/>
    <lineage>
        <taxon>Eukaryota</taxon>
        <taxon>Viridiplantae</taxon>
        <taxon>Streptophyta</taxon>
        <taxon>Embryophyta</taxon>
        <taxon>Tracheophyta</taxon>
        <taxon>Spermatophyta</taxon>
        <taxon>Magnoliopsida</taxon>
        <taxon>Liliopsida</taxon>
        <taxon>Poales</taxon>
        <taxon>Poaceae</taxon>
        <taxon>PACMAD clade</taxon>
        <taxon>Panicoideae</taxon>
        <taxon>Andropogonodae</taxon>
        <taxon>Paspaleae</taxon>
        <taxon>Paspalinae</taxon>
        <taxon>Paspalum</taxon>
    </lineage>
</organism>
<dbReference type="PANTHER" id="PTHR47186">
    <property type="entry name" value="LEUCINE-RICH REPEAT-CONTAINING PROTEIN 57"/>
    <property type="match status" value="1"/>
</dbReference>
<dbReference type="Pfam" id="PF25019">
    <property type="entry name" value="LRR_R13L1-DRL21"/>
    <property type="match status" value="1"/>
</dbReference>
<reference evidence="2 3" key="1">
    <citation type="submission" date="2024-02" db="EMBL/GenBank/DDBJ databases">
        <title>High-quality chromosome-scale genome assembly of Pensacola bahiagrass (Paspalum notatum Flugge var. saurae).</title>
        <authorList>
            <person name="Vega J.M."/>
            <person name="Podio M."/>
            <person name="Orjuela J."/>
            <person name="Siena L.A."/>
            <person name="Pessino S.C."/>
            <person name="Combes M.C."/>
            <person name="Mariac C."/>
            <person name="Albertini E."/>
            <person name="Pupilli F."/>
            <person name="Ortiz J.P.A."/>
            <person name="Leblanc O."/>
        </authorList>
    </citation>
    <scope>NUCLEOTIDE SEQUENCE [LARGE SCALE GENOMIC DNA]</scope>
    <source>
        <strain evidence="2">R1</strain>
        <tissue evidence="2">Leaf</tissue>
    </source>
</reference>
<protein>
    <recommendedName>
        <fullName evidence="1">R13L1/DRL21-like LRR repeat region domain-containing protein</fullName>
    </recommendedName>
</protein>
<gene>
    <name evidence="2" type="ORF">U9M48_000263</name>
</gene>
<evidence type="ECO:0000259" key="1">
    <source>
        <dbReference type="Pfam" id="PF25019"/>
    </source>
</evidence>
<feature type="domain" description="R13L1/DRL21-like LRR repeat region" evidence="1">
    <location>
        <begin position="47"/>
        <end position="188"/>
    </location>
</feature>
<name>A0AAQ3PF26_PASNO</name>